<dbReference type="InterPro" id="IPR029016">
    <property type="entry name" value="GAF-like_dom_sf"/>
</dbReference>
<dbReference type="RefSeq" id="WP_208261190.1">
    <property type="nucleotide sequence ID" value="NZ_JAGEOJ010000019.1"/>
</dbReference>
<evidence type="ECO:0000259" key="5">
    <source>
        <dbReference type="PROSITE" id="PS51078"/>
    </source>
</evidence>
<dbReference type="PANTHER" id="PTHR30136:SF24">
    <property type="entry name" value="HTH-TYPE TRANSCRIPTIONAL REPRESSOR ALLR"/>
    <property type="match status" value="1"/>
</dbReference>
<keyword evidence="7" id="KW-1185">Reference proteome</keyword>
<dbReference type="EMBL" id="JAGEOJ010000019">
    <property type="protein sequence ID" value="MBO2453171.1"/>
    <property type="molecule type" value="Genomic_DNA"/>
</dbReference>
<accession>A0A939T500</accession>
<keyword evidence="2" id="KW-0238">DNA-binding</keyword>
<dbReference type="Gene3D" id="3.30.450.40">
    <property type="match status" value="2"/>
</dbReference>
<name>A0A939T500_9ACTN</name>
<dbReference type="InterPro" id="IPR036388">
    <property type="entry name" value="WH-like_DNA-bd_sf"/>
</dbReference>
<dbReference type="PROSITE" id="PS51078">
    <property type="entry name" value="ICLR_ED"/>
    <property type="match status" value="1"/>
</dbReference>
<evidence type="ECO:0000313" key="7">
    <source>
        <dbReference type="Proteomes" id="UP000669179"/>
    </source>
</evidence>
<sequence>MTGATTGRTQAGSQTLARGLHALLAVVESNGGMTVQELAGELDVHRSIAYRILQTLVNFGFVTQGDDGAYHPGALLATLADTYLPALRAAALPVMREAADELGCTISLFVAEGREAAAIALEEPTTTSHHIAFKVGMRTPIDRGAAGYALLSAGPPLDGEPEAVTLARERGYATSEGEILIGAYAIAAPVPDTYPQTCVNIITHRADQARTVEEHIVEVAQRVGRALPQIA</sequence>
<comment type="caution">
    <text evidence="6">The sequence shown here is derived from an EMBL/GenBank/DDBJ whole genome shotgun (WGS) entry which is preliminary data.</text>
</comment>
<evidence type="ECO:0000259" key="4">
    <source>
        <dbReference type="PROSITE" id="PS51077"/>
    </source>
</evidence>
<dbReference type="InterPro" id="IPR036390">
    <property type="entry name" value="WH_DNA-bd_sf"/>
</dbReference>
<evidence type="ECO:0000256" key="1">
    <source>
        <dbReference type="ARBA" id="ARBA00023015"/>
    </source>
</evidence>
<feature type="domain" description="IclR-ED" evidence="5">
    <location>
        <begin position="75"/>
        <end position="231"/>
    </location>
</feature>
<dbReference type="PROSITE" id="PS51077">
    <property type="entry name" value="HTH_ICLR"/>
    <property type="match status" value="1"/>
</dbReference>
<dbReference type="GO" id="GO:0045892">
    <property type="term" value="P:negative regulation of DNA-templated transcription"/>
    <property type="evidence" value="ECO:0007669"/>
    <property type="project" value="TreeGrafter"/>
</dbReference>
<dbReference type="Gene3D" id="1.10.10.10">
    <property type="entry name" value="Winged helix-like DNA-binding domain superfamily/Winged helix DNA-binding domain"/>
    <property type="match status" value="1"/>
</dbReference>
<keyword evidence="1" id="KW-0805">Transcription regulation</keyword>
<dbReference type="SMART" id="SM00346">
    <property type="entry name" value="HTH_ICLR"/>
    <property type="match status" value="1"/>
</dbReference>
<dbReference type="AlphaFoldDB" id="A0A939T500"/>
<protein>
    <submittedName>
        <fullName evidence="6">Helix-turn-helix domain-containing protein</fullName>
    </submittedName>
</protein>
<keyword evidence="3" id="KW-0804">Transcription</keyword>
<reference evidence="6" key="1">
    <citation type="submission" date="2021-03" db="EMBL/GenBank/DDBJ databases">
        <authorList>
            <person name="Kanchanasin P."/>
            <person name="Saeng-In P."/>
            <person name="Phongsopitanun W."/>
            <person name="Yuki M."/>
            <person name="Kudo T."/>
            <person name="Ohkuma M."/>
            <person name="Tanasupawat S."/>
        </authorList>
    </citation>
    <scope>NUCLEOTIDE SEQUENCE</scope>
    <source>
        <strain evidence="6">GKU 128</strain>
    </source>
</reference>
<evidence type="ECO:0000256" key="3">
    <source>
        <dbReference type="ARBA" id="ARBA00023163"/>
    </source>
</evidence>
<dbReference type="InterPro" id="IPR005471">
    <property type="entry name" value="Tscrpt_reg_IclR_N"/>
</dbReference>
<dbReference type="Pfam" id="PF09339">
    <property type="entry name" value="HTH_IclR"/>
    <property type="match status" value="1"/>
</dbReference>
<dbReference type="SUPFAM" id="SSF55781">
    <property type="entry name" value="GAF domain-like"/>
    <property type="match status" value="1"/>
</dbReference>
<proteinExistence type="predicted"/>
<dbReference type="InterPro" id="IPR014757">
    <property type="entry name" value="Tscrpt_reg_IclR_C"/>
</dbReference>
<evidence type="ECO:0000313" key="6">
    <source>
        <dbReference type="EMBL" id="MBO2453171.1"/>
    </source>
</evidence>
<organism evidence="6 7">
    <name type="scientific">Actinomadura barringtoniae</name>
    <dbReference type="NCBI Taxonomy" id="1427535"/>
    <lineage>
        <taxon>Bacteria</taxon>
        <taxon>Bacillati</taxon>
        <taxon>Actinomycetota</taxon>
        <taxon>Actinomycetes</taxon>
        <taxon>Streptosporangiales</taxon>
        <taxon>Thermomonosporaceae</taxon>
        <taxon>Actinomadura</taxon>
    </lineage>
</organism>
<dbReference type="Proteomes" id="UP000669179">
    <property type="component" value="Unassembled WGS sequence"/>
</dbReference>
<dbReference type="InterPro" id="IPR050707">
    <property type="entry name" value="HTH_MetabolicPath_Reg"/>
</dbReference>
<feature type="domain" description="HTH iclR-type" evidence="4">
    <location>
        <begin position="13"/>
        <end position="74"/>
    </location>
</feature>
<dbReference type="SUPFAM" id="SSF46785">
    <property type="entry name" value="Winged helix' DNA-binding domain"/>
    <property type="match status" value="1"/>
</dbReference>
<evidence type="ECO:0000256" key="2">
    <source>
        <dbReference type="ARBA" id="ARBA00023125"/>
    </source>
</evidence>
<dbReference type="PANTHER" id="PTHR30136">
    <property type="entry name" value="HELIX-TURN-HELIX TRANSCRIPTIONAL REGULATOR, ICLR FAMILY"/>
    <property type="match status" value="1"/>
</dbReference>
<gene>
    <name evidence="6" type="ORF">J4573_39180</name>
</gene>
<dbReference type="GO" id="GO:0003700">
    <property type="term" value="F:DNA-binding transcription factor activity"/>
    <property type="evidence" value="ECO:0007669"/>
    <property type="project" value="TreeGrafter"/>
</dbReference>
<dbReference type="GO" id="GO:0003677">
    <property type="term" value="F:DNA binding"/>
    <property type="evidence" value="ECO:0007669"/>
    <property type="project" value="UniProtKB-KW"/>
</dbReference>